<feature type="compositionally biased region" description="Basic and acidic residues" evidence="1">
    <location>
        <begin position="195"/>
        <end position="209"/>
    </location>
</feature>
<proteinExistence type="predicted"/>
<comment type="caution">
    <text evidence="2">The sequence shown here is derived from an EMBL/GenBank/DDBJ whole genome shotgun (WGS) entry which is preliminary data.</text>
</comment>
<feature type="compositionally biased region" description="Polar residues" evidence="1">
    <location>
        <begin position="166"/>
        <end position="194"/>
    </location>
</feature>
<accession>A0AAE1XY98</accession>
<reference evidence="2" key="2">
    <citation type="journal article" date="2024" name="Plant">
        <title>Genomic evolution and insights into agronomic trait innovations of Sesamum species.</title>
        <authorList>
            <person name="Miao H."/>
            <person name="Wang L."/>
            <person name="Qu L."/>
            <person name="Liu H."/>
            <person name="Sun Y."/>
            <person name="Le M."/>
            <person name="Wang Q."/>
            <person name="Wei S."/>
            <person name="Zheng Y."/>
            <person name="Lin W."/>
            <person name="Duan Y."/>
            <person name="Cao H."/>
            <person name="Xiong S."/>
            <person name="Wang X."/>
            <person name="Wei L."/>
            <person name="Li C."/>
            <person name="Ma Q."/>
            <person name="Ju M."/>
            <person name="Zhao R."/>
            <person name="Li G."/>
            <person name="Mu C."/>
            <person name="Tian Q."/>
            <person name="Mei H."/>
            <person name="Zhang T."/>
            <person name="Gao T."/>
            <person name="Zhang H."/>
        </authorList>
    </citation>
    <scope>NUCLEOTIDE SEQUENCE</scope>
    <source>
        <strain evidence="2">3651</strain>
    </source>
</reference>
<evidence type="ECO:0000313" key="3">
    <source>
        <dbReference type="Proteomes" id="UP001293254"/>
    </source>
</evidence>
<dbReference type="EMBL" id="JACGWO010000009">
    <property type="protein sequence ID" value="KAK4419802.1"/>
    <property type="molecule type" value="Genomic_DNA"/>
</dbReference>
<dbReference type="AlphaFoldDB" id="A0AAE1XY98"/>
<feature type="compositionally biased region" description="Low complexity" evidence="1">
    <location>
        <begin position="116"/>
        <end position="131"/>
    </location>
</feature>
<reference evidence="2" key="1">
    <citation type="submission" date="2020-06" db="EMBL/GenBank/DDBJ databases">
        <authorList>
            <person name="Li T."/>
            <person name="Hu X."/>
            <person name="Zhang T."/>
            <person name="Song X."/>
            <person name="Zhang H."/>
            <person name="Dai N."/>
            <person name="Sheng W."/>
            <person name="Hou X."/>
            <person name="Wei L."/>
        </authorList>
    </citation>
    <scope>NUCLEOTIDE SEQUENCE</scope>
    <source>
        <strain evidence="2">3651</strain>
        <tissue evidence="2">Leaf</tissue>
    </source>
</reference>
<evidence type="ECO:0000256" key="1">
    <source>
        <dbReference type="SAM" id="MobiDB-lite"/>
    </source>
</evidence>
<dbReference type="Proteomes" id="UP001293254">
    <property type="component" value="Unassembled WGS sequence"/>
</dbReference>
<keyword evidence="3" id="KW-1185">Reference proteome</keyword>
<sequence>MVLAYYVDFDVWVGGVIEWVPTIRYVGGIRVLLPNADKERLYYGHLLEMYAKARGKGLNTVIHYCLPGHTLDNGIKMLDGDEGIRELLRDYKGLSVPPQPAQRPETTQPPSNNNVQAPSQTQSTLQPSQKPMQHVPRRRKQSAPVSKSAKMQKMAEGTGINIQRECCSSTRPTLSPQLKRISSSYRPGTVSSSSKGEDASGRKIEKFRV</sequence>
<gene>
    <name evidence="2" type="ORF">Salat_2393100</name>
</gene>
<protein>
    <submittedName>
        <fullName evidence="2">Uncharacterized protein</fullName>
    </submittedName>
</protein>
<feature type="region of interest" description="Disordered" evidence="1">
    <location>
        <begin position="94"/>
        <end position="209"/>
    </location>
</feature>
<evidence type="ECO:0000313" key="2">
    <source>
        <dbReference type="EMBL" id="KAK4419802.1"/>
    </source>
</evidence>
<name>A0AAE1XY98_9LAMI</name>
<feature type="compositionally biased region" description="Polar residues" evidence="1">
    <location>
        <begin position="104"/>
        <end position="115"/>
    </location>
</feature>
<organism evidence="2 3">
    <name type="scientific">Sesamum alatum</name>
    <dbReference type="NCBI Taxonomy" id="300844"/>
    <lineage>
        <taxon>Eukaryota</taxon>
        <taxon>Viridiplantae</taxon>
        <taxon>Streptophyta</taxon>
        <taxon>Embryophyta</taxon>
        <taxon>Tracheophyta</taxon>
        <taxon>Spermatophyta</taxon>
        <taxon>Magnoliopsida</taxon>
        <taxon>eudicotyledons</taxon>
        <taxon>Gunneridae</taxon>
        <taxon>Pentapetalae</taxon>
        <taxon>asterids</taxon>
        <taxon>lamiids</taxon>
        <taxon>Lamiales</taxon>
        <taxon>Pedaliaceae</taxon>
        <taxon>Sesamum</taxon>
    </lineage>
</organism>